<evidence type="ECO:0000313" key="1">
    <source>
        <dbReference type="EMBL" id="QBR91641.1"/>
    </source>
</evidence>
<name>A0A4P7GJ38_9ACTN</name>
<dbReference type="OrthoDB" id="3464514at2"/>
<reference evidence="1 2" key="1">
    <citation type="submission" date="2019-03" db="EMBL/GenBank/DDBJ databases">
        <title>Three New Species of Nocardioides, Nocardioides euryhalodurans sp. nov., Nocardioides seonyuensis sp. nov. and Nocardioides eburneoflavus sp. nov., Iolated from Soil.</title>
        <authorList>
            <person name="Roh S.G."/>
            <person name="Lee C."/>
            <person name="Kim M.-K."/>
            <person name="Kim S.B."/>
        </authorList>
    </citation>
    <scope>NUCLEOTIDE SEQUENCE [LARGE SCALE GENOMIC DNA]</scope>
    <source>
        <strain evidence="1 2">MMS17-SY117</strain>
    </source>
</reference>
<evidence type="ECO:0000313" key="2">
    <source>
        <dbReference type="Proteomes" id="UP000294894"/>
    </source>
</evidence>
<dbReference type="Proteomes" id="UP000294894">
    <property type="component" value="Chromosome"/>
</dbReference>
<sequence>MFIQIIQGTCHRQDEARDLMDQWLADVSPGAAGWLGGTYGFTDEGELLAVVRFESREAATASSERPEQQEWWGRMEALFDGPVEFHDCDRVVMMLGGGSDEAGFVQVIRGRMDDPDALEAGMREMETMLHEARPEILGATIAIEPDGTFTETVAFTDEKTAREAERRTMPESGPVHEAMAAWDRMVHDLQFHDLHQPWFASRA</sequence>
<keyword evidence="2" id="KW-1185">Reference proteome</keyword>
<dbReference type="AlphaFoldDB" id="A0A4P7GJ38"/>
<accession>A0A4P7GJ38</accession>
<evidence type="ECO:0008006" key="3">
    <source>
        <dbReference type="Google" id="ProtNLM"/>
    </source>
</evidence>
<dbReference type="EMBL" id="CP038267">
    <property type="protein sequence ID" value="QBR91641.1"/>
    <property type="molecule type" value="Genomic_DNA"/>
</dbReference>
<gene>
    <name evidence="1" type="ORF">EXE57_04680</name>
</gene>
<dbReference type="RefSeq" id="WP_135074457.1">
    <property type="nucleotide sequence ID" value="NZ_CP038267.1"/>
</dbReference>
<dbReference type="KEGG" id="noy:EXE57_04680"/>
<protein>
    <recommendedName>
        <fullName evidence="3">ABM domain-containing protein</fullName>
    </recommendedName>
</protein>
<organism evidence="1 2">
    <name type="scientific">Nocardioides euryhalodurans</name>
    <dbReference type="NCBI Taxonomy" id="2518370"/>
    <lineage>
        <taxon>Bacteria</taxon>
        <taxon>Bacillati</taxon>
        <taxon>Actinomycetota</taxon>
        <taxon>Actinomycetes</taxon>
        <taxon>Propionibacteriales</taxon>
        <taxon>Nocardioidaceae</taxon>
        <taxon>Nocardioides</taxon>
    </lineage>
</organism>
<dbReference type="SUPFAM" id="SSF54909">
    <property type="entry name" value="Dimeric alpha+beta barrel"/>
    <property type="match status" value="1"/>
</dbReference>
<proteinExistence type="predicted"/>
<dbReference type="InterPro" id="IPR011008">
    <property type="entry name" value="Dimeric_a/b-barrel"/>
</dbReference>